<gene>
    <name evidence="1" type="ORF">CIPAW_15G120500</name>
</gene>
<keyword evidence="2" id="KW-1185">Reference proteome</keyword>
<dbReference type="EMBL" id="CM031823">
    <property type="protein sequence ID" value="KAG6627334.1"/>
    <property type="molecule type" value="Genomic_DNA"/>
</dbReference>
<protein>
    <submittedName>
        <fullName evidence="1">Uncharacterized protein</fullName>
    </submittedName>
</protein>
<dbReference type="EMBL" id="CM031823">
    <property type="protein sequence ID" value="KAG6627333.1"/>
    <property type="molecule type" value="Genomic_DNA"/>
</dbReference>
<proteinExistence type="predicted"/>
<name>A0A8T1NEP3_CARIL</name>
<accession>A0A8T1NEP3</accession>
<dbReference type="Proteomes" id="UP000811609">
    <property type="component" value="Chromosome 15"/>
</dbReference>
<comment type="caution">
    <text evidence="1">The sequence shown here is derived from an EMBL/GenBank/DDBJ whole genome shotgun (WGS) entry which is preliminary data.</text>
</comment>
<dbReference type="AlphaFoldDB" id="A0A8T1NEP3"/>
<organism evidence="1 2">
    <name type="scientific">Carya illinoinensis</name>
    <name type="common">Pecan</name>
    <dbReference type="NCBI Taxonomy" id="32201"/>
    <lineage>
        <taxon>Eukaryota</taxon>
        <taxon>Viridiplantae</taxon>
        <taxon>Streptophyta</taxon>
        <taxon>Embryophyta</taxon>
        <taxon>Tracheophyta</taxon>
        <taxon>Spermatophyta</taxon>
        <taxon>Magnoliopsida</taxon>
        <taxon>eudicotyledons</taxon>
        <taxon>Gunneridae</taxon>
        <taxon>Pentapetalae</taxon>
        <taxon>rosids</taxon>
        <taxon>fabids</taxon>
        <taxon>Fagales</taxon>
        <taxon>Juglandaceae</taxon>
        <taxon>Carya</taxon>
    </lineage>
</organism>
<sequence>MVKRGDEEGVINIERPHHLEDINEIIVYAPMFFKADRELGFICIMMPRCGQRSAPDLVAATSPASMNNFQYKKIDTLQNQVSSTQWNLEVLRKQQNQ</sequence>
<evidence type="ECO:0000313" key="2">
    <source>
        <dbReference type="Proteomes" id="UP000811609"/>
    </source>
</evidence>
<reference evidence="1" key="1">
    <citation type="submission" date="2020-12" db="EMBL/GenBank/DDBJ databases">
        <title>WGS assembly of Carya illinoinensis cv. Pawnee.</title>
        <authorList>
            <person name="Platts A."/>
            <person name="Shu S."/>
            <person name="Wright S."/>
            <person name="Barry K."/>
            <person name="Edger P."/>
            <person name="Pires J.C."/>
            <person name="Schmutz J."/>
        </authorList>
    </citation>
    <scope>NUCLEOTIDE SEQUENCE</scope>
    <source>
        <tissue evidence="1">Leaf</tissue>
    </source>
</reference>
<evidence type="ECO:0000313" key="1">
    <source>
        <dbReference type="EMBL" id="KAG6627333.1"/>
    </source>
</evidence>